<evidence type="ECO:0000313" key="3">
    <source>
        <dbReference type="Proteomes" id="UP001597183"/>
    </source>
</evidence>
<reference evidence="3" key="1">
    <citation type="journal article" date="2019" name="Int. J. Syst. Evol. Microbiol.">
        <title>The Global Catalogue of Microorganisms (GCM) 10K type strain sequencing project: providing services to taxonomists for standard genome sequencing and annotation.</title>
        <authorList>
            <consortium name="The Broad Institute Genomics Platform"/>
            <consortium name="The Broad Institute Genome Sequencing Center for Infectious Disease"/>
            <person name="Wu L."/>
            <person name="Ma J."/>
        </authorList>
    </citation>
    <scope>NUCLEOTIDE SEQUENCE [LARGE SCALE GENOMIC DNA]</scope>
    <source>
        <strain evidence="3">CCM 7526</strain>
    </source>
</reference>
<accession>A0ABW4A457</accession>
<feature type="signal peptide" evidence="1">
    <location>
        <begin position="1"/>
        <end position="31"/>
    </location>
</feature>
<gene>
    <name evidence="2" type="ORF">ACFQ5G_07730</name>
</gene>
<name>A0ABW4A457_9ACTN</name>
<comment type="caution">
    <text evidence="2">The sequence shown here is derived from an EMBL/GenBank/DDBJ whole genome shotgun (WGS) entry which is preliminary data.</text>
</comment>
<dbReference type="InterPro" id="IPR006311">
    <property type="entry name" value="TAT_signal"/>
</dbReference>
<sequence>MKSKRLALKAAAVMTAGALGGGLTFAGVAHAAVYTKDVHGVIGQLDTAAGNGSKAWMWGYAPAHVSRGVVQYQFYNGQIGSFDVAPRTARSVNLNTSVWRIQACAVYWVQSDDPKGGGPSPSKAAGWYEEWHCSGWS</sequence>
<feature type="chain" id="PRO_5047030263" description="Lactococcin 972 family bacteriocin" evidence="1">
    <location>
        <begin position="32"/>
        <end position="137"/>
    </location>
</feature>
<keyword evidence="1" id="KW-0732">Signal</keyword>
<dbReference type="RefSeq" id="WP_317795464.1">
    <property type="nucleotide sequence ID" value="NZ_AP028461.1"/>
</dbReference>
<keyword evidence="3" id="KW-1185">Reference proteome</keyword>
<protein>
    <recommendedName>
        <fullName evidence="4">Lactococcin 972 family bacteriocin</fullName>
    </recommendedName>
</protein>
<evidence type="ECO:0000256" key="1">
    <source>
        <dbReference type="SAM" id="SignalP"/>
    </source>
</evidence>
<organism evidence="2 3">
    <name type="scientific">Actinoplanes sichuanensis</name>
    <dbReference type="NCBI Taxonomy" id="512349"/>
    <lineage>
        <taxon>Bacteria</taxon>
        <taxon>Bacillati</taxon>
        <taxon>Actinomycetota</taxon>
        <taxon>Actinomycetes</taxon>
        <taxon>Micromonosporales</taxon>
        <taxon>Micromonosporaceae</taxon>
        <taxon>Actinoplanes</taxon>
    </lineage>
</organism>
<evidence type="ECO:0000313" key="2">
    <source>
        <dbReference type="EMBL" id="MFD1365228.1"/>
    </source>
</evidence>
<dbReference type="PROSITE" id="PS51318">
    <property type="entry name" value="TAT"/>
    <property type="match status" value="1"/>
</dbReference>
<dbReference type="EMBL" id="JBHTMK010000008">
    <property type="protein sequence ID" value="MFD1365228.1"/>
    <property type="molecule type" value="Genomic_DNA"/>
</dbReference>
<proteinExistence type="predicted"/>
<dbReference type="Proteomes" id="UP001597183">
    <property type="component" value="Unassembled WGS sequence"/>
</dbReference>
<evidence type="ECO:0008006" key="4">
    <source>
        <dbReference type="Google" id="ProtNLM"/>
    </source>
</evidence>